<dbReference type="PANTHER" id="PTHR12542">
    <property type="entry name" value="EXOCYST COMPLEX PROTEIN EXO70"/>
    <property type="match status" value="1"/>
</dbReference>
<feature type="transmembrane region" description="Helical" evidence="4">
    <location>
        <begin position="85"/>
        <end position="108"/>
    </location>
</feature>
<evidence type="ECO:0000256" key="3">
    <source>
        <dbReference type="RuleBase" id="RU365026"/>
    </source>
</evidence>
<dbReference type="InterPro" id="IPR046364">
    <property type="entry name" value="Exo70_C"/>
</dbReference>
<keyword evidence="7" id="KW-1185">Reference proteome</keyword>
<dbReference type="SUPFAM" id="SSF74788">
    <property type="entry name" value="Cullin repeat-like"/>
    <property type="match status" value="1"/>
</dbReference>
<comment type="function">
    <text evidence="3">Component of the exocyst complex.</text>
</comment>
<dbReference type="Pfam" id="PF20669">
    <property type="entry name" value="Exo70_N"/>
    <property type="match status" value="1"/>
</dbReference>
<gene>
    <name evidence="6" type="ORF">POPTR_015G058200</name>
</gene>
<evidence type="ECO:0000313" key="7">
    <source>
        <dbReference type="Proteomes" id="UP000006729"/>
    </source>
</evidence>
<organism evidence="6 7">
    <name type="scientific">Populus trichocarpa</name>
    <name type="common">Western balsam poplar</name>
    <name type="synonym">Populus balsamifera subsp. trichocarpa</name>
    <dbReference type="NCBI Taxonomy" id="3694"/>
    <lineage>
        <taxon>Eukaryota</taxon>
        <taxon>Viridiplantae</taxon>
        <taxon>Streptophyta</taxon>
        <taxon>Embryophyta</taxon>
        <taxon>Tracheophyta</taxon>
        <taxon>Spermatophyta</taxon>
        <taxon>Magnoliopsida</taxon>
        <taxon>eudicotyledons</taxon>
        <taxon>Gunneridae</taxon>
        <taxon>Pentapetalae</taxon>
        <taxon>rosids</taxon>
        <taxon>fabids</taxon>
        <taxon>Malpighiales</taxon>
        <taxon>Salicaceae</taxon>
        <taxon>Saliceae</taxon>
        <taxon>Populus</taxon>
    </lineage>
</organism>
<comment type="similarity">
    <text evidence="1 3">Belongs to the EXO70 family.</text>
</comment>
<protein>
    <recommendedName>
        <fullName evidence="3">Exocyst subunit Exo70 family protein</fullName>
    </recommendedName>
</protein>
<dbReference type="Gene3D" id="1.20.1280.170">
    <property type="entry name" value="Exocyst complex component Exo70"/>
    <property type="match status" value="1"/>
</dbReference>
<evidence type="ECO:0000256" key="2">
    <source>
        <dbReference type="ARBA" id="ARBA00022448"/>
    </source>
</evidence>
<dbReference type="GO" id="GO:0015031">
    <property type="term" value="P:protein transport"/>
    <property type="evidence" value="ECO:0007669"/>
    <property type="project" value="UniProtKB-KW"/>
</dbReference>
<dbReference type="InterPro" id="IPR004140">
    <property type="entry name" value="Exo70"/>
</dbReference>
<dbReference type="GO" id="GO:0000145">
    <property type="term" value="C:exocyst"/>
    <property type="evidence" value="ECO:0000318"/>
    <property type="project" value="GO_Central"/>
</dbReference>
<evidence type="ECO:0000256" key="4">
    <source>
        <dbReference type="SAM" id="Phobius"/>
    </source>
</evidence>
<evidence type="ECO:0000259" key="5">
    <source>
        <dbReference type="Pfam" id="PF03081"/>
    </source>
</evidence>
<dbReference type="EMBL" id="CM009304">
    <property type="protein sequence ID" value="RQP00650.1"/>
    <property type="molecule type" value="Genomic_DNA"/>
</dbReference>
<keyword evidence="2 3" id="KW-0813">Transport</keyword>
<evidence type="ECO:0000313" key="6">
    <source>
        <dbReference type="EMBL" id="RQP00650.1"/>
    </source>
</evidence>
<feature type="domain" description="Exocyst complex subunit Exo70 C-terminal" evidence="5">
    <location>
        <begin position="383"/>
        <end position="733"/>
    </location>
</feature>
<dbReference type="InterPro" id="IPR016159">
    <property type="entry name" value="Cullin_repeat-like_dom_sf"/>
</dbReference>
<dbReference type="GO" id="GO:0005546">
    <property type="term" value="F:phosphatidylinositol-4,5-bisphosphate binding"/>
    <property type="evidence" value="ECO:0007669"/>
    <property type="project" value="InterPro"/>
</dbReference>
<feature type="transmembrane region" description="Helical" evidence="4">
    <location>
        <begin position="37"/>
        <end position="64"/>
    </location>
</feature>
<accession>A0A3N7G0B9</accession>
<dbReference type="FunCoup" id="A0A3N7G0B9">
    <property type="interactions" value="3233"/>
</dbReference>
<dbReference type="InParanoid" id="A0A3N7G0B9"/>
<dbReference type="Pfam" id="PF03081">
    <property type="entry name" value="Exo70_C"/>
    <property type="match status" value="1"/>
</dbReference>
<evidence type="ECO:0000256" key="1">
    <source>
        <dbReference type="ARBA" id="ARBA00006756"/>
    </source>
</evidence>
<keyword evidence="3" id="KW-0653">Protein transport</keyword>
<dbReference type="AlphaFoldDB" id="A0A3N7G0B9"/>
<sequence length="748" mass="86377">MEHQHTSGAQNLNIYSRIIQLKERKSVIEIAKKYNHFITYFITFTKLFIFFFGSLFSLFCLGFHPLKWKYICTTKQSLEFISRKLGFFLGGYSRCTFCIATIISFFIFPSVEMPGRQPMTTTTYEGEQHIIAAAQHILKLLGENKNLTGDFRRALTELDSHLSAMTIINESKRWGFAEVEEQLKCAERKVMRWESNPSLIWDSGPAEASEYIQAVNEIHTVMETLGGLPMNDHGRPKELAFRAQCVQQIAMSRLEEELYHILVQHKQSFESKNIYFPPSVDFFYDESFVSVEDEIVEDTSQRDNSGRESTEYTVDLIDPLVIPDIKSIASVMFASGYDREFCEAFIGNRKEALDEHLSNLEIQKLSIDDVLKLEWDTLSCEIKKWVRAVKIIIRVYLASEKRFCNQILGDFGSLDSYCFVEISRASVLYLLSFGEAIAMGPYNPEKLFRFLDMYEVLADLHLDMEALFSEVANSYVTSEFHDLLRRLGESASTTFFKFGNAIALDASIHPFRRGEIHPLTRYVMNYIKTLTAYCDTLNLLLNDQDVDDPNPVLETDNGQDICTSTFSPMGCHLRSITSTLESNLICKSKLYKDGSLGHIFLMNNIHYMVQKVKGSELRLFFGDEWIRKHNGKFQQHATSYERATWSAVVSLLRDDGRTSLKERCRRFSNAFDDVYKIQTQWRVPDLHLREDLQISTSQKVIPAYRAFLGMNDKNGSDKYIKYTSDDMEKMLLDLFVGSPRSLRNSHRW</sequence>
<keyword evidence="4" id="KW-1133">Transmembrane helix</keyword>
<dbReference type="GO" id="GO:0006887">
    <property type="term" value="P:exocytosis"/>
    <property type="evidence" value="ECO:0000318"/>
    <property type="project" value="GO_Central"/>
</dbReference>
<keyword evidence="4" id="KW-0812">Transmembrane</keyword>
<dbReference type="PANTHER" id="PTHR12542:SF92">
    <property type="entry name" value="EXOCYST COMPLEX COMPONENT EXO70E2"/>
    <property type="match status" value="1"/>
</dbReference>
<keyword evidence="3" id="KW-0268">Exocytosis</keyword>
<dbReference type="STRING" id="3694.A0A3N7G0B9"/>
<proteinExistence type="inferred from homology"/>
<name>A0A3N7G0B9_POPTR</name>
<keyword evidence="4" id="KW-0472">Membrane</keyword>
<dbReference type="Proteomes" id="UP000006729">
    <property type="component" value="Chromosome 15"/>
</dbReference>
<reference evidence="6 7" key="1">
    <citation type="journal article" date="2006" name="Science">
        <title>The genome of black cottonwood, Populus trichocarpa (Torr. &amp; Gray).</title>
        <authorList>
            <person name="Tuskan G.A."/>
            <person name="Difazio S."/>
            <person name="Jansson S."/>
            <person name="Bohlmann J."/>
            <person name="Grigoriev I."/>
            <person name="Hellsten U."/>
            <person name="Putnam N."/>
            <person name="Ralph S."/>
            <person name="Rombauts S."/>
            <person name="Salamov A."/>
            <person name="Schein J."/>
            <person name="Sterck L."/>
            <person name="Aerts A."/>
            <person name="Bhalerao R.R."/>
            <person name="Bhalerao R.P."/>
            <person name="Blaudez D."/>
            <person name="Boerjan W."/>
            <person name="Brun A."/>
            <person name="Brunner A."/>
            <person name="Busov V."/>
            <person name="Campbell M."/>
            <person name="Carlson J."/>
            <person name="Chalot M."/>
            <person name="Chapman J."/>
            <person name="Chen G.L."/>
            <person name="Cooper D."/>
            <person name="Coutinho P.M."/>
            <person name="Couturier J."/>
            <person name="Covert S."/>
            <person name="Cronk Q."/>
            <person name="Cunningham R."/>
            <person name="Davis J."/>
            <person name="Degroeve S."/>
            <person name="Dejardin A."/>
            <person name="Depamphilis C."/>
            <person name="Detter J."/>
            <person name="Dirks B."/>
            <person name="Dubchak I."/>
            <person name="Duplessis S."/>
            <person name="Ehlting J."/>
            <person name="Ellis B."/>
            <person name="Gendler K."/>
            <person name="Goodstein D."/>
            <person name="Gribskov M."/>
            <person name="Grimwood J."/>
            <person name="Groover A."/>
            <person name="Gunter L."/>
            <person name="Hamberger B."/>
            <person name="Heinze B."/>
            <person name="Helariutta Y."/>
            <person name="Henrissat B."/>
            <person name="Holligan D."/>
            <person name="Holt R."/>
            <person name="Huang W."/>
            <person name="Islam-Faridi N."/>
            <person name="Jones S."/>
            <person name="Jones-Rhoades M."/>
            <person name="Jorgensen R."/>
            <person name="Joshi C."/>
            <person name="Kangasjarvi J."/>
            <person name="Karlsson J."/>
            <person name="Kelleher C."/>
            <person name="Kirkpatrick R."/>
            <person name="Kirst M."/>
            <person name="Kohler A."/>
            <person name="Kalluri U."/>
            <person name="Larimer F."/>
            <person name="Leebens-Mack J."/>
            <person name="Leple J.C."/>
            <person name="Locascio P."/>
            <person name="Lou Y."/>
            <person name="Lucas S."/>
            <person name="Martin F."/>
            <person name="Montanini B."/>
            <person name="Napoli C."/>
            <person name="Nelson D.R."/>
            <person name="Nelson C."/>
            <person name="Nieminen K."/>
            <person name="Nilsson O."/>
            <person name="Pereda V."/>
            <person name="Peter G."/>
            <person name="Philippe R."/>
            <person name="Pilate G."/>
            <person name="Poliakov A."/>
            <person name="Razumovskaya J."/>
            <person name="Richardson P."/>
            <person name="Rinaldi C."/>
            <person name="Ritland K."/>
            <person name="Rouze P."/>
            <person name="Ryaboy D."/>
            <person name="Schmutz J."/>
            <person name="Schrader J."/>
            <person name="Segerman B."/>
            <person name="Shin H."/>
            <person name="Siddiqui A."/>
            <person name="Sterky F."/>
            <person name="Terry A."/>
            <person name="Tsai C.J."/>
            <person name="Uberbacher E."/>
            <person name="Unneberg P."/>
            <person name="Vahala J."/>
            <person name="Wall K."/>
            <person name="Wessler S."/>
            <person name="Yang G."/>
            <person name="Yin T."/>
            <person name="Douglas C."/>
            <person name="Marra M."/>
            <person name="Sandberg G."/>
            <person name="Van de Peer Y."/>
            <person name="Rokhsar D."/>
        </authorList>
    </citation>
    <scope>NUCLEOTIDE SEQUENCE [LARGE SCALE GENOMIC DNA]</scope>
    <source>
        <strain evidence="7">cv. Nisqually</strain>
    </source>
</reference>